<dbReference type="InterPro" id="IPR022227">
    <property type="entry name" value="DUF3754"/>
</dbReference>
<dbReference type="AlphaFoldDB" id="A0A6J1BFA9"/>
<name>A0A6J1BFA9_9ROSI</name>
<organism evidence="1 2">
    <name type="scientific">Herrania umbratica</name>
    <dbReference type="NCBI Taxonomy" id="108875"/>
    <lineage>
        <taxon>Eukaryota</taxon>
        <taxon>Viridiplantae</taxon>
        <taxon>Streptophyta</taxon>
        <taxon>Embryophyta</taxon>
        <taxon>Tracheophyta</taxon>
        <taxon>Spermatophyta</taxon>
        <taxon>Magnoliopsida</taxon>
        <taxon>eudicotyledons</taxon>
        <taxon>Gunneridae</taxon>
        <taxon>Pentapetalae</taxon>
        <taxon>rosids</taxon>
        <taxon>malvids</taxon>
        <taxon>Malvales</taxon>
        <taxon>Malvaceae</taxon>
        <taxon>Byttnerioideae</taxon>
        <taxon>Herrania</taxon>
    </lineage>
</organism>
<dbReference type="PANTHER" id="PTHR33645">
    <property type="entry name" value="AMINOPEPTIDASE (DUF3754)"/>
    <property type="match status" value="1"/>
</dbReference>
<proteinExistence type="predicted"/>
<evidence type="ECO:0000313" key="1">
    <source>
        <dbReference type="Proteomes" id="UP000504621"/>
    </source>
</evidence>
<dbReference type="GeneID" id="110426959"/>
<dbReference type="Pfam" id="PF12576">
    <property type="entry name" value="DUF3754"/>
    <property type="match status" value="1"/>
</dbReference>
<gene>
    <name evidence="2" type="primary">LOC110426959</name>
</gene>
<dbReference type="PANTHER" id="PTHR33645:SF5">
    <property type="entry name" value="AMINOPEPTIDASE"/>
    <property type="match status" value="1"/>
</dbReference>
<reference evidence="2" key="1">
    <citation type="submission" date="2025-08" db="UniProtKB">
        <authorList>
            <consortium name="RefSeq"/>
        </authorList>
    </citation>
    <scope>IDENTIFICATION</scope>
    <source>
        <tissue evidence="2">Leaf</tissue>
    </source>
</reference>
<dbReference type="OrthoDB" id="2020015at2759"/>
<sequence>MGKKKKKDMIKLERESVIPIVKQKLITTLAAHIEGKSERAEFLKLCQRVEYTIRAWYHLQFDELMCVLQQLFALFEPVHGAQKLEQQNLSPEEIDDLEQNFLSYLFEMMDKSNFKITTDEEIDVALSAEYRLNLPIVVNESKLDKRLFTRYFEKNPHKDLPYFADKFIIFRRGFGIDHMTAYFFKAKVNTIIVRFWRCFMKVTGLKFLTRLFFGKKVKPYKKDSAEPTELKIEGEQDELYIERIRIEKLKFSISNFLRKITIQEPTFERIIVVYRRMPRKHETERNIYVKHFKNIPMADLEIVLPEKKNPGLTPMDWVKFLVSAAIGLVTVISSLSMPKPDIRVIFGILSAVVGYCVKTYFSFQQNLVDYQNLITRCVYDKQLDSGRGTLLHLCDEVIQQEVKEVIVSFFVLMEQGKGISKEDLDLLCEQFIKEKFGDDCNFDVDDAIRKLEKLGIVSQDNIGTYTCVNLRRANEIIGTTTEEVVLKAKGGGGDP</sequence>
<accession>A0A6J1BFA9</accession>
<keyword evidence="1" id="KW-1185">Reference proteome</keyword>
<protein>
    <submittedName>
        <fullName evidence="2">Uncharacterized protein LOC110426959 isoform X1</fullName>
    </submittedName>
</protein>
<evidence type="ECO:0000313" key="2">
    <source>
        <dbReference type="RefSeq" id="XP_021297980.1"/>
    </source>
</evidence>
<dbReference type="RefSeq" id="XP_021297980.1">
    <property type="nucleotide sequence ID" value="XM_021442305.1"/>
</dbReference>
<dbReference type="Proteomes" id="UP000504621">
    <property type="component" value="Unplaced"/>
</dbReference>